<dbReference type="RefSeq" id="WP_072363340.1">
    <property type="nucleotide sequence ID" value="NZ_CP139972.1"/>
</dbReference>
<dbReference type="EMBL" id="FPIZ01000015">
    <property type="protein sequence ID" value="SFW76421.1"/>
    <property type="molecule type" value="Genomic_DNA"/>
</dbReference>
<reference evidence="2 4" key="2">
    <citation type="submission" date="2023-11" db="EMBL/GenBank/DDBJ databases">
        <title>MicrobeMod: A computational toolkit for identifying prokaryotic methylation and restriction-modification with nanopore sequencing.</title>
        <authorList>
            <person name="Crits-Christoph A."/>
            <person name="Kang S.C."/>
            <person name="Lee H."/>
            <person name="Ostrov N."/>
        </authorList>
    </citation>
    <scope>NUCLEOTIDE SEQUENCE [LARGE SCALE GENOMIC DNA]</scope>
    <source>
        <strain evidence="2 4">ATCC 23090</strain>
    </source>
</reference>
<reference evidence="1 3" key="1">
    <citation type="submission" date="2016-11" db="EMBL/GenBank/DDBJ databases">
        <authorList>
            <person name="Jaros S."/>
            <person name="Januszkiewicz K."/>
            <person name="Wedrychowicz H."/>
        </authorList>
    </citation>
    <scope>NUCLEOTIDE SEQUENCE [LARGE SCALE GENOMIC DNA]</scope>
    <source>
        <strain evidence="1 3">DSM 784</strain>
    </source>
</reference>
<dbReference type="Proteomes" id="UP000183788">
    <property type="component" value="Unassembled WGS sequence"/>
</dbReference>
<organism evidence="1 3">
    <name type="scientific">Chitinophaga sancti</name>
    <dbReference type="NCBI Taxonomy" id="1004"/>
    <lineage>
        <taxon>Bacteria</taxon>
        <taxon>Pseudomonadati</taxon>
        <taxon>Bacteroidota</taxon>
        <taxon>Chitinophagia</taxon>
        <taxon>Chitinophagales</taxon>
        <taxon>Chitinophagaceae</taxon>
        <taxon>Chitinophaga</taxon>
    </lineage>
</organism>
<proteinExistence type="predicted"/>
<evidence type="ECO:0008006" key="5">
    <source>
        <dbReference type="Google" id="ProtNLM"/>
    </source>
</evidence>
<evidence type="ECO:0000313" key="4">
    <source>
        <dbReference type="Proteomes" id="UP001326715"/>
    </source>
</evidence>
<keyword evidence="4" id="KW-1185">Reference proteome</keyword>
<gene>
    <name evidence="1" type="ORF">SAMN05661012_04351</name>
    <name evidence="2" type="ORF">SR876_02620</name>
</gene>
<accession>A0A1K1RX75</accession>
<protein>
    <recommendedName>
        <fullName evidence="5">DUF4878 domain-containing protein</fullName>
    </recommendedName>
</protein>
<sequence length="126" mass="14278">MNYLFLFCITLLTISCDAQKSSKDVVKDFLSAIDNFDLIKANKLLIPNDDNLKALQNIKKFSDGMTPSQKAKYINNKKRYNYREDKTSTAATTIIATNTQGEMTVATVFHLKKVGNQWLIDSFISD</sequence>
<dbReference type="Proteomes" id="UP001326715">
    <property type="component" value="Chromosome"/>
</dbReference>
<dbReference type="OrthoDB" id="672096at2"/>
<name>A0A1K1RX75_9BACT</name>
<evidence type="ECO:0000313" key="1">
    <source>
        <dbReference type="EMBL" id="SFW76421.1"/>
    </source>
</evidence>
<dbReference type="AlphaFoldDB" id="A0A1K1RX75"/>
<evidence type="ECO:0000313" key="2">
    <source>
        <dbReference type="EMBL" id="WQG90376.1"/>
    </source>
</evidence>
<dbReference type="EMBL" id="CP140154">
    <property type="protein sequence ID" value="WQG90376.1"/>
    <property type="molecule type" value="Genomic_DNA"/>
</dbReference>
<evidence type="ECO:0000313" key="3">
    <source>
        <dbReference type="Proteomes" id="UP000183788"/>
    </source>
</evidence>